<reference evidence="3" key="1">
    <citation type="submission" date="2020-12" db="EMBL/GenBank/DDBJ databases">
        <title>Geomonas sp. Red875, isolated from river sediment.</title>
        <authorList>
            <person name="Xu Z."/>
            <person name="Zhang Z."/>
            <person name="Masuda Y."/>
            <person name="Itoh H."/>
            <person name="Senoo K."/>
        </authorList>
    </citation>
    <scope>NUCLEOTIDE SEQUENCE</scope>
    <source>
        <strain evidence="3">Red875</strain>
    </source>
</reference>
<evidence type="ECO:0000259" key="1">
    <source>
        <dbReference type="Pfam" id="PF21476"/>
    </source>
</evidence>
<proteinExistence type="predicted"/>
<accession>A0A8J7M1H3</accession>
<gene>
    <name evidence="3" type="ORF">JFN93_19795</name>
</gene>
<dbReference type="AlphaFoldDB" id="A0A8J7M1H3"/>
<evidence type="ECO:0000313" key="4">
    <source>
        <dbReference type="Proteomes" id="UP000636888"/>
    </source>
</evidence>
<dbReference type="Proteomes" id="UP000636888">
    <property type="component" value="Unassembled WGS sequence"/>
</dbReference>
<dbReference type="InterPro" id="IPR038767">
    <property type="entry name" value="PF0610-like"/>
</dbReference>
<evidence type="ECO:0000313" key="3">
    <source>
        <dbReference type="EMBL" id="MBJ6726960.1"/>
    </source>
</evidence>
<name>A0A8J7M1H3_9BACT</name>
<sequence length="104" mass="12000">MKIRPKHATVPRDRDETERHRIVTLLQAESLPTREISIRIRISEKEVLDHLEHIRMGRYGTLVMEPAACRACGFVFKKRDRLKGPGRCPVCHSEQIAEPLFTIG</sequence>
<dbReference type="Pfam" id="PF21476">
    <property type="entry name" value="PF0610-like_N"/>
    <property type="match status" value="1"/>
</dbReference>
<dbReference type="RefSeq" id="WP_199385872.1">
    <property type="nucleotide sequence ID" value="NZ_JAEMHM010000018.1"/>
</dbReference>
<feature type="domain" description="PF0610-like rubredoxin-like zinc beta-ribbon C-terminal" evidence="2">
    <location>
        <begin position="66"/>
        <end position="103"/>
    </location>
</feature>
<dbReference type="PANTHER" id="PTHR40663:SF2">
    <property type="entry name" value="TRANSCRIPTIONAL REGULATOR"/>
    <property type="match status" value="1"/>
</dbReference>
<dbReference type="EMBL" id="JAEMHM010000018">
    <property type="protein sequence ID" value="MBJ6726960.1"/>
    <property type="molecule type" value="Genomic_DNA"/>
</dbReference>
<feature type="domain" description="PF0610-like winged HTH N-terminal" evidence="1">
    <location>
        <begin position="17"/>
        <end position="55"/>
    </location>
</feature>
<dbReference type="InterPro" id="IPR057022">
    <property type="entry name" value="PF0610-like_Zn_ribbon_C"/>
</dbReference>
<evidence type="ECO:0000259" key="2">
    <source>
        <dbReference type="Pfam" id="PF23470"/>
    </source>
</evidence>
<keyword evidence="4" id="KW-1185">Reference proteome</keyword>
<dbReference type="PANTHER" id="PTHR40663">
    <property type="match status" value="1"/>
</dbReference>
<dbReference type="InterPro" id="IPR049159">
    <property type="entry name" value="PF0610-like_wHTH_N"/>
</dbReference>
<organism evidence="3 4">
    <name type="scientific">Geomesophilobacter sediminis</name>
    <dbReference type="NCBI Taxonomy" id="2798584"/>
    <lineage>
        <taxon>Bacteria</taxon>
        <taxon>Pseudomonadati</taxon>
        <taxon>Thermodesulfobacteriota</taxon>
        <taxon>Desulfuromonadia</taxon>
        <taxon>Geobacterales</taxon>
        <taxon>Geobacteraceae</taxon>
        <taxon>Geomesophilobacter</taxon>
    </lineage>
</organism>
<dbReference type="InterPro" id="IPR036390">
    <property type="entry name" value="WH_DNA-bd_sf"/>
</dbReference>
<protein>
    <submittedName>
        <fullName evidence="3">Transcriptional regulator</fullName>
    </submittedName>
</protein>
<dbReference type="Pfam" id="PF23470">
    <property type="entry name" value="Zn_ribbon_PF0610"/>
    <property type="match status" value="1"/>
</dbReference>
<comment type="caution">
    <text evidence="3">The sequence shown here is derived from an EMBL/GenBank/DDBJ whole genome shotgun (WGS) entry which is preliminary data.</text>
</comment>
<dbReference type="SUPFAM" id="SSF46785">
    <property type="entry name" value="Winged helix' DNA-binding domain"/>
    <property type="match status" value="1"/>
</dbReference>